<evidence type="ECO:0000313" key="8">
    <source>
        <dbReference type="EMBL" id="KAK7080185.1"/>
    </source>
</evidence>
<dbReference type="AlphaFoldDB" id="A0AAN9AC41"/>
<evidence type="ECO:0000259" key="7">
    <source>
        <dbReference type="PROSITE" id="PS50011"/>
    </source>
</evidence>
<feature type="compositionally biased region" description="Basic residues" evidence="6">
    <location>
        <begin position="57"/>
        <end position="85"/>
    </location>
</feature>
<dbReference type="GO" id="GO:0005524">
    <property type="term" value="F:ATP binding"/>
    <property type="evidence" value="ECO:0007669"/>
    <property type="project" value="UniProtKB-KW"/>
</dbReference>
<feature type="compositionally biased region" description="Basic and acidic residues" evidence="6">
    <location>
        <begin position="126"/>
        <end position="143"/>
    </location>
</feature>
<dbReference type="PANTHER" id="PTHR24056:SF107">
    <property type="entry name" value="CYCLIN-DEPENDENT KINASE 11A-RELATED"/>
    <property type="match status" value="1"/>
</dbReference>
<keyword evidence="5" id="KW-0067">ATP-binding</keyword>
<keyword evidence="9" id="KW-1185">Reference proteome</keyword>
<accession>A0AAN9AC41</accession>
<feature type="compositionally biased region" description="Acidic residues" evidence="6">
    <location>
        <begin position="389"/>
        <end position="399"/>
    </location>
</feature>
<evidence type="ECO:0000256" key="4">
    <source>
        <dbReference type="ARBA" id="ARBA00022777"/>
    </source>
</evidence>
<feature type="compositionally biased region" description="Basic and acidic residues" evidence="6">
    <location>
        <begin position="212"/>
        <end position="262"/>
    </location>
</feature>
<evidence type="ECO:0000256" key="2">
    <source>
        <dbReference type="ARBA" id="ARBA00022679"/>
    </source>
</evidence>
<feature type="compositionally biased region" description="Basic and acidic residues" evidence="6">
    <location>
        <begin position="439"/>
        <end position="450"/>
    </location>
</feature>
<keyword evidence="2" id="KW-0808">Transferase</keyword>
<keyword evidence="3" id="KW-0547">Nucleotide-binding</keyword>
<feature type="region of interest" description="Disordered" evidence="6">
    <location>
        <begin position="182"/>
        <end position="468"/>
    </location>
</feature>
<feature type="domain" description="Protein kinase" evidence="7">
    <location>
        <begin position="487"/>
        <end position="540"/>
    </location>
</feature>
<dbReference type="Proteomes" id="UP001381693">
    <property type="component" value="Unassembled WGS sequence"/>
</dbReference>
<evidence type="ECO:0000256" key="6">
    <source>
        <dbReference type="SAM" id="MobiDB-lite"/>
    </source>
</evidence>
<name>A0AAN9AC41_HALRR</name>
<feature type="compositionally biased region" description="Basic and acidic residues" evidence="6">
    <location>
        <begin position="100"/>
        <end position="117"/>
    </location>
</feature>
<feature type="compositionally biased region" description="Basic and acidic residues" evidence="6">
    <location>
        <begin position="10"/>
        <end position="24"/>
    </location>
</feature>
<dbReference type="PANTHER" id="PTHR24056">
    <property type="entry name" value="CELL DIVISION PROTEIN KINASE"/>
    <property type="match status" value="1"/>
</dbReference>
<gene>
    <name evidence="8" type="ORF">SK128_020452</name>
</gene>
<feature type="region of interest" description="Disordered" evidence="6">
    <location>
        <begin position="1"/>
        <end position="143"/>
    </location>
</feature>
<dbReference type="InterPro" id="IPR050108">
    <property type="entry name" value="CDK"/>
</dbReference>
<dbReference type="GO" id="GO:0005634">
    <property type="term" value="C:nucleus"/>
    <property type="evidence" value="ECO:0007669"/>
    <property type="project" value="TreeGrafter"/>
</dbReference>
<dbReference type="InterPro" id="IPR000719">
    <property type="entry name" value="Prot_kinase_dom"/>
</dbReference>
<feature type="non-terminal residue" evidence="8">
    <location>
        <position position="540"/>
    </location>
</feature>
<comment type="caution">
    <text evidence="8">The sequence shown here is derived from an EMBL/GenBank/DDBJ whole genome shotgun (WGS) entry which is preliminary data.</text>
</comment>
<protein>
    <recommendedName>
        <fullName evidence="7">Protein kinase domain-containing protein</fullName>
    </recommendedName>
</protein>
<dbReference type="GO" id="GO:0007346">
    <property type="term" value="P:regulation of mitotic cell cycle"/>
    <property type="evidence" value="ECO:0007669"/>
    <property type="project" value="TreeGrafter"/>
</dbReference>
<evidence type="ECO:0000256" key="1">
    <source>
        <dbReference type="ARBA" id="ARBA00022527"/>
    </source>
</evidence>
<dbReference type="SUPFAM" id="SSF56112">
    <property type="entry name" value="Protein kinase-like (PK-like)"/>
    <property type="match status" value="1"/>
</dbReference>
<dbReference type="Gene3D" id="3.30.200.20">
    <property type="entry name" value="Phosphorylase Kinase, domain 1"/>
    <property type="match status" value="1"/>
</dbReference>
<proteinExistence type="predicted"/>
<dbReference type="PROSITE" id="PS50011">
    <property type="entry name" value="PROTEIN_KINASE_DOM"/>
    <property type="match status" value="1"/>
</dbReference>
<organism evidence="8 9">
    <name type="scientific">Halocaridina rubra</name>
    <name type="common">Hawaiian red shrimp</name>
    <dbReference type="NCBI Taxonomy" id="373956"/>
    <lineage>
        <taxon>Eukaryota</taxon>
        <taxon>Metazoa</taxon>
        <taxon>Ecdysozoa</taxon>
        <taxon>Arthropoda</taxon>
        <taxon>Crustacea</taxon>
        <taxon>Multicrustacea</taxon>
        <taxon>Malacostraca</taxon>
        <taxon>Eumalacostraca</taxon>
        <taxon>Eucarida</taxon>
        <taxon>Decapoda</taxon>
        <taxon>Pleocyemata</taxon>
        <taxon>Caridea</taxon>
        <taxon>Atyoidea</taxon>
        <taxon>Atyidae</taxon>
        <taxon>Halocaridina</taxon>
    </lineage>
</organism>
<dbReference type="GO" id="GO:0004674">
    <property type="term" value="F:protein serine/threonine kinase activity"/>
    <property type="evidence" value="ECO:0007669"/>
    <property type="project" value="UniProtKB-KW"/>
</dbReference>
<evidence type="ECO:0000313" key="9">
    <source>
        <dbReference type="Proteomes" id="UP001381693"/>
    </source>
</evidence>
<feature type="compositionally biased region" description="Basic and acidic residues" evidence="6">
    <location>
        <begin position="320"/>
        <end position="360"/>
    </location>
</feature>
<evidence type="ECO:0000256" key="5">
    <source>
        <dbReference type="ARBA" id="ARBA00022840"/>
    </source>
</evidence>
<reference evidence="8 9" key="1">
    <citation type="submission" date="2023-11" db="EMBL/GenBank/DDBJ databases">
        <title>Halocaridina rubra genome assembly.</title>
        <authorList>
            <person name="Smith C."/>
        </authorList>
    </citation>
    <scope>NUCLEOTIDE SEQUENCE [LARGE SCALE GENOMIC DNA]</scope>
    <source>
        <strain evidence="8">EP-1</strain>
        <tissue evidence="8">Whole</tissue>
    </source>
</reference>
<dbReference type="InterPro" id="IPR011009">
    <property type="entry name" value="Kinase-like_dom_sf"/>
</dbReference>
<sequence>MDSHEEDGEIREARQSAPRSNDHDVDAEEDDFSMSSYDGDQGDSLDIKPPQAVVQRREKRDKRDKRDRHRHKGDRHKDRHRNREHRGHDERRREHRRHRERMEGDRREVREAREVRRHEKHRDRGGKHEKPFTDLRSKLEKRGKMLERDMERRRMREREEYYIDDRDYEHADYHREHISSRGAMGRGMMGGSDHQAYNHHRRDDLPLVQLSPRERAERDRRMERFLVADKQKELSQREAESRRQKREEERREEQQLVRHRGEGSSFKTIRSHSPIDFQPQKKRKHHHKEPYSASDNIDEVTILSEEEEGEYEEVVDDEDERKVSKDKRSDDDSKKKKRDGEHSKDKDGDDTDRTESRGSESSDTESDSERARSPTPPHRSQYQDSESTTTEESDDEKEDGEINNKKSKDTGDRLSVSGSGSQSARSGTVSPSQAANYDDSPRLSDHRSDRDEAEYLGDSPPQSPVELKERLPSYYPAIMGCRSVDEFECLNRIEEGTYGVVYRAREKATNQIVALKRLKMEKEKEGFPITSLREVNTLLK</sequence>
<keyword evidence="1" id="KW-0723">Serine/threonine-protein kinase</keyword>
<keyword evidence="4" id="KW-0418">Kinase</keyword>
<evidence type="ECO:0000256" key="3">
    <source>
        <dbReference type="ARBA" id="ARBA00022741"/>
    </source>
</evidence>
<feature type="compositionally biased region" description="Low complexity" evidence="6">
    <location>
        <begin position="415"/>
        <end position="427"/>
    </location>
</feature>
<feature type="compositionally biased region" description="Acidic residues" evidence="6">
    <location>
        <begin position="304"/>
        <end position="319"/>
    </location>
</feature>
<dbReference type="EMBL" id="JAXCGZ010006065">
    <property type="protein sequence ID" value="KAK7080185.1"/>
    <property type="molecule type" value="Genomic_DNA"/>
</dbReference>
<feature type="compositionally biased region" description="Basic and acidic residues" evidence="6">
    <location>
        <begin position="400"/>
        <end position="412"/>
    </location>
</feature>